<name>A0A931NIE6_9BURK</name>
<proteinExistence type="predicted"/>
<dbReference type="Pfam" id="PF07277">
    <property type="entry name" value="SapC"/>
    <property type="match status" value="1"/>
</dbReference>
<reference evidence="1" key="1">
    <citation type="submission" date="2020-12" db="EMBL/GenBank/DDBJ databases">
        <title>The genome sequence of Inhella sp. 1Y17.</title>
        <authorList>
            <person name="Liu Y."/>
        </authorList>
    </citation>
    <scope>NUCLEOTIDE SEQUENCE</scope>
    <source>
        <strain evidence="1">1Y17</strain>
    </source>
</reference>
<keyword evidence="2" id="KW-1185">Reference proteome</keyword>
<dbReference type="EMBL" id="JAEDAK010000007">
    <property type="protein sequence ID" value="MBH9577490.1"/>
    <property type="molecule type" value="Genomic_DNA"/>
</dbReference>
<protein>
    <submittedName>
        <fullName evidence="1">SapC family protein</fullName>
    </submittedName>
</protein>
<dbReference type="Proteomes" id="UP000613266">
    <property type="component" value="Unassembled WGS sequence"/>
</dbReference>
<organism evidence="1 2">
    <name type="scientific">Inhella proteolytica</name>
    <dbReference type="NCBI Taxonomy" id="2795029"/>
    <lineage>
        <taxon>Bacteria</taxon>
        <taxon>Pseudomonadati</taxon>
        <taxon>Pseudomonadota</taxon>
        <taxon>Betaproteobacteria</taxon>
        <taxon>Burkholderiales</taxon>
        <taxon>Sphaerotilaceae</taxon>
        <taxon>Inhella</taxon>
    </lineage>
</organism>
<evidence type="ECO:0000313" key="2">
    <source>
        <dbReference type="Proteomes" id="UP000613266"/>
    </source>
</evidence>
<accession>A0A931NIE6</accession>
<dbReference type="InterPro" id="IPR010836">
    <property type="entry name" value="SapC"/>
</dbReference>
<dbReference type="RefSeq" id="WP_198111268.1">
    <property type="nucleotide sequence ID" value="NZ_JAEDAK010000007.1"/>
</dbReference>
<gene>
    <name evidence="1" type="ORF">I7X39_11320</name>
</gene>
<sequence length="246" mass="28226">MQLPPMYRSLVALDRAQHRNLRVRQDLINLNPAKSLNSMFLNVIEFADACQNFPIVFVRAGQGQDGKPAPLMPLAVLGLQNGENLFIKEDGTWDAEYAPAYLRRYPFAMARLDNGEQMVVCMDDQWEGFSQTEGQPMFDDKGEPTEFTQSVLKFLESYETEVERTRLVCEALDEAGILEPMRFEASMEGGQKIEVDGFLAINDEKFAKLEDAKVLDFHRRGLLQVVEYHRISMRNMRRLAAKRLQK</sequence>
<evidence type="ECO:0000313" key="1">
    <source>
        <dbReference type="EMBL" id="MBH9577490.1"/>
    </source>
</evidence>
<dbReference type="AlphaFoldDB" id="A0A931NIE6"/>
<comment type="caution">
    <text evidence="1">The sequence shown here is derived from an EMBL/GenBank/DDBJ whole genome shotgun (WGS) entry which is preliminary data.</text>
</comment>